<accession>A0AAD6UX55</accession>
<evidence type="ECO:0000313" key="2">
    <source>
        <dbReference type="EMBL" id="KAJ7196999.1"/>
    </source>
</evidence>
<protein>
    <recommendedName>
        <fullName evidence="4">Protein kinase domain-containing protein</fullName>
    </recommendedName>
</protein>
<dbReference type="AlphaFoldDB" id="A0AAD6UX55"/>
<organism evidence="2 3">
    <name type="scientific">Mycena pura</name>
    <dbReference type="NCBI Taxonomy" id="153505"/>
    <lineage>
        <taxon>Eukaryota</taxon>
        <taxon>Fungi</taxon>
        <taxon>Dikarya</taxon>
        <taxon>Basidiomycota</taxon>
        <taxon>Agaricomycotina</taxon>
        <taxon>Agaricomycetes</taxon>
        <taxon>Agaricomycetidae</taxon>
        <taxon>Agaricales</taxon>
        <taxon>Marasmiineae</taxon>
        <taxon>Mycenaceae</taxon>
        <taxon>Mycena</taxon>
    </lineage>
</organism>
<name>A0AAD6UX55_9AGAR</name>
<dbReference type="Proteomes" id="UP001219525">
    <property type="component" value="Unassembled WGS sequence"/>
</dbReference>
<evidence type="ECO:0008006" key="4">
    <source>
        <dbReference type="Google" id="ProtNLM"/>
    </source>
</evidence>
<gene>
    <name evidence="2" type="ORF">GGX14DRAFT_472515</name>
</gene>
<evidence type="ECO:0000313" key="3">
    <source>
        <dbReference type="Proteomes" id="UP001219525"/>
    </source>
</evidence>
<feature type="region of interest" description="Disordered" evidence="1">
    <location>
        <begin position="90"/>
        <end position="124"/>
    </location>
</feature>
<keyword evidence="3" id="KW-1185">Reference proteome</keyword>
<proteinExistence type="predicted"/>
<sequence>MSRKPGNRCPPRILDAILRTKRTAEGCAWGHTLDNFFCAKPPASASGTAGKEEEYSWTDVWTTSVLHGPADEGSISREPAMRARKPWPVLKIPRRGGDSVPALGDVDPGSDHENDGPDSALSTGELAPCYERGELATRDADPFQIDTFPKLEEFVPPEYLPDALCVHDPDHRVSGIEPTEDIVYYRRVFPAQNSGAGETATPERSGSRRVGHLYLTRQSRVGCGHHSNVYRASFRLPAPLETDSGGFVAVVAKVAVPRREAREHLDHEAATYQSFPSHLAQEFCGYALVPNVKYPVPVSAVVPKFFGYYVPEHGAGDIAGPSPILLLEECGSPVDPTNLSQDSKAECFSLFLRLHLSGFLQKSAFKKNILVQPGPLTVHPSQRSLETPGFRIIDFGRAVRRPPVGNQKDWLDEKESEVRDVQKVLRIPRYSMS</sequence>
<evidence type="ECO:0000256" key="1">
    <source>
        <dbReference type="SAM" id="MobiDB-lite"/>
    </source>
</evidence>
<comment type="caution">
    <text evidence="2">The sequence shown here is derived from an EMBL/GenBank/DDBJ whole genome shotgun (WGS) entry which is preliminary data.</text>
</comment>
<dbReference type="EMBL" id="JARJCW010000080">
    <property type="protein sequence ID" value="KAJ7196999.1"/>
    <property type="molecule type" value="Genomic_DNA"/>
</dbReference>
<reference evidence="2" key="1">
    <citation type="submission" date="2023-03" db="EMBL/GenBank/DDBJ databases">
        <title>Massive genome expansion in bonnet fungi (Mycena s.s.) driven by repeated elements and novel gene families across ecological guilds.</title>
        <authorList>
            <consortium name="Lawrence Berkeley National Laboratory"/>
            <person name="Harder C.B."/>
            <person name="Miyauchi S."/>
            <person name="Viragh M."/>
            <person name="Kuo A."/>
            <person name="Thoen E."/>
            <person name="Andreopoulos B."/>
            <person name="Lu D."/>
            <person name="Skrede I."/>
            <person name="Drula E."/>
            <person name="Henrissat B."/>
            <person name="Morin E."/>
            <person name="Kohler A."/>
            <person name="Barry K."/>
            <person name="LaButti K."/>
            <person name="Morin E."/>
            <person name="Salamov A."/>
            <person name="Lipzen A."/>
            <person name="Mereny Z."/>
            <person name="Hegedus B."/>
            <person name="Baldrian P."/>
            <person name="Stursova M."/>
            <person name="Weitz H."/>
            <person name="Taylor A."/>
            <person name="Grigoriev I.V."/>
            <person name="Nagy L.G."/>
            <person name="Martin F."/>
            <person name="Kauserud H."/>
        </authorList>
    </citation>
    <scope>NUCLEOTIDE SEQUENCE</scope>
    <source>
        <strain evidence="2">9144</strain>
    </source>
</reference>